<dbReference type="EMBL" id="JARKIF010000006">
    <property type="protein sequence ID" value="KAJ7636897.1"/>
    <property type="molecule type" value="Genomic_DNA"/>
</dbReference>
<proteinExistence type="predicted"/>
<keyword evidence="3" id="KW-1185">Reference proteome</keyword>
<reference evidence="2" key="1">
    <citation type="submission" date="2023-03" db="EMBL/GenBank/DDBJ databases">
        <title>Massive genome expansion in bonnet fungi (Mycena s.s.) driven by repeated elements and novel gene families across ecological guilds.</title>
        <authorList>
            <consortium name="Lawrence Berkeley National Laboratory"/>
            <person name="Harder C.B."/>
            <person name="Miyauchi S."/>
            <person name="Viragh M."/>
            <person name="Kuo A."/>
            <person name="Thoen E."/>
            <person name="Andreopoulos B."/>
            <person name="Lu D."/>
            <person name="Skrede I."/>
            <person name="Drula E."/>
            <person name="Henrissat B."/>
            <person name="Morin E."/>
            <person name="Kohler A."/>
            <person name="Barry K."/>
            <person name="LaButti K."/>
            <person name="Morin E."/>
            <person name="Salamov A."/>
            <person name="Lipzen A."/>
            <person name="Mereny Z."/>
            <person name="Hegedus B."/>
            <person name="Baldrian P."/>
            <person name="Stursova M."/>
            <person name="Weitz H."/>
            <person name="Taylor A."/>
            <person name="Grigoriev I.V."/>
            <person name="Nagy L.G."/>
            <person name="Martin F."/>
            <person name="Kauserud H."/>
        </authorList>
    </citation>
    <scope>NUCLEOTIDE SEQUENCE</scope>
    <source>
        <strain evidence="2">9284</strain>
    </source>
</reference>
<organism evidence="2 3">
    <name type="scientific">Roridomyces roridus</name>
    <dbReference type="NCBI Taxonomy" id="1738132"/>
    <lineage>
        <taxon>Eukaryota</taxon>
        <taxon>Fungi</taxon>
        <taxon>Dikarya</taxon>
        <taxon>Basidiomycota</taxon>
        <taxon>Agaricomycotina</taxon>
        <taxon>Agaricomycetes</taxon>
        <taxon>Agaricomycetidae</taxon>
        <taxon>Agaricales</taxon>
        <taxon>Marasmiineae</taxon>
        <taxon>Mycenaceae</taxon>
        <taxon>Roridomyces</taxon>
    </lineage>
</organism>
<dbReference type="Proteomes" id="UP001221142">
    <property type="component" value="Unassembled WGS sequence"/>
</dbReference>
<protein>
    <submittedName>
        <fullName evidence="2">Uncharacterized protein</fullName>
    </submittedName>
</protein>
<feature type="non-terminal residue" evidence="2">
    <location>
        <position position="1"/>
    </location>
</feature>
<keyword evidence="1" id="KW-0812">Transmembrane</keyword>
<keyword evidence="1" id="KW-1133">Transmembrane helix</keyword>
<keyword evidence="1" id="KW-0472">Membrane</keyword>
<sequence>MTDYTSSLIPSATSVVFWVLRLLPVPIIYFTGLTYTGLALLVAWAIIFAGHRQLWPAEKLGRLVNAIDSTLQILKATKSDCTRVAMIALMALEPRFLQAQHRASEINQQLLTINEQETWMAWFRAGRDIGRCIDQCADDVRRIRTELLVIAEKDRQRKISEEIRETQEVLPTIDPSCVPQVPRTNRRRFGLQAISEVFQELYGQILESMWDSRVPVN</sequence>
<comment type="caution">
    <text evidence="2">The sequence shown here is derived from an EMBL/GenBank/DDBJ whole genome shotgun (WGS) entry which is preliminary data.</text>
</comment>
<evidence type="ECO:0000313" key="2">
    <source>
        <dbReference type="EMBL" id="KAJ7636897.1"/>
    </source>
</evidence>
<dbReference type="AlphaFoldDB" id="A0AAD7C284"/>
<gene>
    <name evidence="2" type="ORF">FB45DRAFT_907653</name>
</gene>
<feature type="transmembrane region" description="Helical" evidence="1">
    <location>
        <begin position="27"/>
        <end position="49"/>
    </location>
</feature>
<evidence type="ECO:0000256" key="1">
    <source>
        <dbReference type="SAM" id="Phobius"/>
    </source>
</evidence>
<name>A0AAD7C284_9AGAR</name>
<evidence type="ECO:0000313" key="3">
    <source>
        <dbReference type="Proteomes" id="UP001221142"/>
    </source>
</evidence>
<accession>A0AAD7C284</accession>